<keyword evidence="2" id="KW-1185">Reference proteome</keyword>
<dbReference type="AlphaFoldDB" id="A0A9W9FIF6"/>
<organism evidence="1 2">
    <name type="scientific">Penicillium angulare</name>
    <dbReference type="NCBI Taxonomy" id="116970"/>
    <lineage>
        <taxon>Eukaryota</taxon>
        <taxon>Fungi</taxon>
        <taxon>Dikarya</taxon>
        <taxon>Ascomycota</taxon>
        <taxon>Pezizomycotina</taxon>
        <taxon>Eurotiomycetes</taxon>
        <taxon>Eurotiomycetidae</taxon>
        <taxon>Eurotiales</taxon>
        <taxon>Aspergillaceae</taxon>
        <taxon>Penicillium</taxon>
    </lineage>
</organism>
<gene>
    <name evidence="1" type="ORF">N7456_006619</name>
</gene>
<evidence type="ECO:0000313" key="1">
    <source>
        <dbReference type="EMBL" id="KAJ5100567.1"/>
    </source>
</evidence>
<name>A0A9W9FIF6_9EURO</name>
<protein>
    <submittedName>
        <fullName evidence="1">Uncharacterized protein</fullName>
    </submittedName>
</protein>
<comment type="caution">
    <text evidence="1">The sequence shown here is derived from an EMBL/GenBank/DDBJ whole genome shotgun (WGS) entry which is preliminary data.</text>
</comment>
<reference evidence="1" key="1">
    <citation type="submission" date="2022-11" db="EMBL/GenBank/DDBJ databases">
        <authorList>
            <person name="Petersen C."/>
        </authorList>
    </citation>
    <scope>NUCLEOTIDE SEQUENCE</scope>
    <source>
        <strain evidence="1">IBT 30069</strain>
    </source>
</reference>
<proteinExistence type="predicted"/>
<dbReference type="Proteomes" id="UP001149165">
    <property type="component" value="Unassembled WGS sequence"/>
</dbReference>
<sequence length="84" mass="9538">MEDCHMKVADDARQQMVDEIFGEPQVSYVSFKGHEHRKEGAGRMFSWAGKEALVYTGEESQTHSGHWRGTVTVDIEANFSVETF</sequence>
<accession>A0A9W9FIF6</accession>
<dbReference type="EMBL" id="JAPQKH010000004">
    <property type="protein sequence ID" value="KAJ5100567.1"/>
    <property type="molecule type" value="Genomic_DNA"/>
</dbReference>
<evidence type="ECO:0000313" key="2">
    <source>
        <dbReference type="Proteomes" id="UP001149165"/>
    </source>
</evidence>
<reference evidence="1" key="2">
    <citation type="journal article" date="2023" name="IMA Fungus">
        <title>Comparative genomic study of the Penicillium genus elucidates a diverse pangenome and 15 lateral gene transfer events.</title>
        <authorList>
            <person name="Petersen C."/>
            <person name="Sorensen T."/>
            <person name="Nielsen M.R."/>
            <person name="Sondergaard T.E."/>
            <person name="Sorensen J.L."/>
            <person name="Fitzpatrick D.A."/>
            <person name="Frisvad J.C."/>
            <person name="Nielsen K.L."/>
        </authorList>
    </citation>
    <scope>NUCLEOTIDE SEQUENCE</scope>
    <source>
        <strain evidence="1">IBT 30069</strain>
    </source>
</reference>
<dbReference type="OrthoDB" id="4240863at2759"/>